<evidence type="ECO:0000313" key="1">
    <source>
        <dbReference type="EnsemblMetazoa" id="AMIN014850-PA"/>
    </source>
</evidence>
<accession>A0A182WQC5</accession>
<dbReference type="EnsemblMetazoa" id="AMIN014850-RA">
    <property type="protein sequence ID" value="AMIN014850-PA"/>
    <property type="gene ID" value="AMIN014850"/>
</dbReference>
<dbReference type="AlphaFoldDB" id="A0A182WQC5"/>
<sequence>MKVVLIKIMLHSKDRPCCSLHLGAVPPKKGTHGSVPGCVAAAGHDGGPCLHRECELPHTVRANLGYVHGRSVRTEGDRVWILELAPVIDDGFRPWIDRKSAYRNHGRRGSIYRVHQITVRGHIEHTTEIRFLNRGSLCSFTVRCLQTGSWANDTHILPIGHTHHVQVFEQRQSVRCLERQELWRLRDGADQTSCCVVL</sequence>
<proteinExistence type="predicted"/>
<dbReference type="Proteomes" id="UP000075920">
    <property type="component" value="Unassembled WGS sequence"/>
</dbReference>
<keyword evidence="2" id="KW-1185">Reference proteome</keyword>
<dbReference type="VEuPathDB" id="VectorBase:AMIN014850"/>
<evidence type="ECO:0000313" key="2">
    <source>
        <dbReference type="Proteomes" id="UP000075920"/>
    </source>
</evidence>
<organism evidence="1 2">
    <name type="scientific">Anopheles minimus</name>
    <dbReference type="NCBI Taxonomy" id="112268"/>
    <lineage>
        <taxon>Eukaryota</taxon>
        <taxon>Metazoa</taxon>
        <taxon>Ecdysozoa</taxon>
        <taxon>Arthropoda</taxon>
        <taxon>Hexapoda</taxon>
        <taxon>Insecta</taxon>
        <taxon>Pterygota</taxon>
        <taxon>Neoptera</taxon>
        <taxon>Endopterygota</taxon>
        <taxon>Diptera</taxon>
        <taxon>Nematocera</taxon>
        <taxon>Culicoidea</taxon>
        <taxon>Culicidae</taxon>
        <taxon>Anophelinae</taxon>
        <taxon>Anopheles</taxon>
    </lineage>
</organism>
<protein>
    <submittedName>
        <fullName evidence="1">Uncharacterized protein</fullName>
    </submittedName>
</protein>
<reference evidence="1" key="2">
    <citation type="submission" date="2020-05" db="UniProtKB">
        <authorList>
            <consortium name="EnsemblMetazoa"/>
        </authorList>
    </citation>
    <scope>IDENTIFICATION</scope>
    <source>
        <strain evidence="1">MINIMUS1</strain>
    </source>
</reference>
<name>A0A182WQC5_9DIPT</name>
<reference evidence="2" key="1">
    <citation type="submission" date="2013-03" db="EMBL/GenBank/DDBJ databases">
        <title>The Genome Sequence of Anopheles minimus MINIMUS1.</title>
        <authorList>
            <consortium name="The Broad Institute Genomics Platform"/>
            <person name="Neafsey D.E."/>
            <person name="Walton C."/>
            <person name="Walker B."/>
            <person name="Young S.K."/>
            <person name="Zeng Q."/>
            <person name="Gargeya S."/>
            <person name="Fitzgerald M."/>
            <person name="Haas B."/>
            <person name="Abouelleil A."/>
            <person name="Allen A.W."/>
            <person name="Alvarado L."/>
            <person name="Arachchi H.M."/>
            <person name="Berlin A.M."/>
            <person name="Chapman S.B."/>
            <person name="Gainer-Dewar J."/>
            <person name="Goldberg J."/>
            <person name="Griggs A."/>
            <person name="Gujja S."/>
            <person name="Hansen M."/>
            <person name="Howarth C."/>
            <person name="Imamovic A."/>
            <person name="Ireland A."/>
            <person name="Larimer J."/>
            <person name="McCowan C."/>
            <person name="Murphy C."/>
            <person name="Pearson M."/>
            <person name="Poon T.W."/>
            <person name="Priest M."/>
            <person name="Roberts A."/>
            <person name="Saif S."/>
            <person name="Shea T."/>
            <person name="Sisk P."/>
            <person name="Sykes S."/>
            <person name="Wortman J."/>
            <person name="Nusbaum C."/>
            <person name="Birren B."/>
        </authorList>
    </citation>
    <scope>NUCLEOTIDE SEQUENCE [LARGE SCALE GENOMIC DNA]</scope>
    <source>
        <strain evidence="2">MINIMUS1</strain>
    </source>
</reference>